<dbReference type="PANTHER" id="PTHR45527">
    <property type="entry name" value="NONRIBOSOMAL PEPTIDE SYNTHETASE"/>
    <property type="match status" value="1"/>
</dbReference>
<evidence type="ECO:0000256" key="2">
    <source>
        <dbReference type="ARBA" id="ARBA00022553"/>
    </source>
</evidence>
<dbReference type="SUPFAM" id="SSF47336">
    <property type="entry name" value="ACP-like"/>
    <property type="match status" value="1"/>
</dbReference>
<dbReference type="InterPro" id="IPR020806">
    <property type="entry name" value="PKS_PP-bd"/>
</dbReference>
<dbReference type="PANTHER" id="PTHR45527:SF1">
    <property type="entry name" value="FATTY ACID SYNTHASE"/>
    <property type="match status" value="1"/>
</dbReference>
<dbReference type="EMBL" id="JACBYR010000002">
    <property type="protein sequence ID" value="NYE85102.1"/>
    <property type="molecule type" value="Genomic_DNA"/>
</dbReference>
<organism evidence="4 5">
    <name type="scientific">Pigmentiphaga litoralis</name>
    <dbReference type="NCBI Taxonomy" id="516702"/>
    <lineage>
        <taxon>Bacteria</taxon>
        <taxon>Pseudomonadati</taxon>
        <taxon>Pseudomonadota</taxon>
        <taxon>Betaproteobacteria</taxon>
        <taxon>Burkholderiales</taxon>
        <taxon>Alcaligenaceae</taxon>
        <taxon>Pigmentiphaga</taxon>
    </lineage>
</organism>
<dbReference type="GO" id="GO:0043041">
    <property type="term" value="P:amino acid activation for nonribosomal peptide biosynthetic process"/>
    <property type="evidence" value="ECO:0007669"/>
    <property type="project" value="TreeGrafter"/>
</dbReference>
<dbReference type="Pfam" id="PF00550">
    <property type="entry name" value="PP-binding"/>
    <property type="match status" value="1"/>
</dbReference>
<dbReference type="PROSITE" id="PS00012">
    <property type="entry name" value="PHOSPHOPANTETHEINE"/>
    <property type="match status" value="1"/>
</dbReference>
<dbReference type="Gene3D" id="3.40.50.1820">
    <property type="entry name" value="alpha/beta hydrolase"/>
    <property type="match status" value="1"/>
</dbReference>
<dbReference type="InterPro" id="IPR000873">
    <property type="entry name" value="AMP-dep_synth/lig_dom"/>
</dbReference>
<name>A0A7Y9IY06_9BURK</name>
<gene>
    <name evidence="4" type="ORF">FHW18_004409</name>
</gene>
<dbReference type="InterPro" id="IPR025110">
    <property type="entry name" value="AMP-bd_C"/>
</dbReference>
<dbReference type="InterPro" id="IPR010071">
    <property type="entry name" value="AA_adenyl_dom"/>
</dbReference>
<dbReference type="Proteomes" id="UP000542125">
    <property type="component" value="Unassembled WGS sequence"/>
</dbReference>
<sequence length="646" mass="69552">MLYSRQSLEVLLAQYESLLKEVLQHPDSAVSELSLTGTGRALDQLSGWNAPTVDFGNETVGQHIEAWSRRSPDAVALVTGLRRVSYLELDRQANRLAHWLQSKGVTAGALVAVELPRSTDLIVAILAAWKVGAAYLPLEPDWPEKRKNALLADAQPALILHADQTVSESVRAGINILTTPLNDFPVSPIGYTPRLSDPAYVLYTSGSTGQPKGVLIGHGQLLNYVAAASAAMRLGEVRRWGLCSSVVADLGNTALFGALFNGASLHIADQGEAKNAAAFARFMGQHDIDGLKIAPSHLSALLEHDAPRLPRTLILGGEFAPRSLIERILQLAPATSIFNHYGPTETTIGVMIHEVDPTDRLGDTLPLSTVLANVSVYVLDEKMRPVAPGERGHLYVSGAQLCDGYLNTRAGDAFVTDPWDAETRLYRTGDVAAVLPWGGLELVGRADQQVKIRGFRVELGEVESTLLTINGVRQGAVVPLRSGSDVELIAYVVNGQKGLDAEKALRQALSAALPQHMLPSRVMLLTELPRLPNGKIDRVGLADMAASTDGCPGDADYQSPLEKFIAMAMADLLGRERVGPDQDFFELGGHSLLVIRLVARIRKHLQAEVDPGLVFDHASARALAAVLPGHAQPNPFESTEVRNESQ</sequence>
<dbReference type="Pfam" id="PF00501">
    <property type="entry name" value="AMP-binding"/>
    <property type="match status" value="1"/>
</dbReference>
<dbReference type="InterPro" id="IPR036736">
    <property type="entry name" value="ACP-like_sf"/>
</dbReference>
<keyword evidence="2" id="KW-0597">Phosphoprotein</keyword>
<dbReference type="SMART" id="SM00823">
    <property type="entry name" value="PKS_PP"/>
    <property type="match status" value="1"/>
</dbReference>
<dbReference type="CDD" id="cd05930">
    <property type="entry name" value="A_NRPS"/>
    <property type="match status" value="1"/>
</dbReference>
<dbReference type="InterPro" id="IPR009081">
    <property type="entry name" value="PP-bd_ACP"/>
</dbReference>
<reference evidence="4 5" key="1">
    <citation type="submission" date="2020-07" db="EMBL/GenBank/DDBJ databases">
        <title>Genomic Encyclopedia of Type Strains, Phase IV (KMG-V): Genome sequencing to study the core and pangenomes of soil and plant-associated prokaryotes.</title>
        <authorList>
            <person name="Whitman W."/>
        </authorList>
    </citation>
    <scope>NUCLEOTIDE SEQUENCE [LARGE SCALE GENOMIC DNA]</scope>
    <source>
        <strain evidence="4 5">SAS40</strain>
    </source>
</reference>
<dbReference type="NCBIfam" id="TIGR01733">
    <property type="entry name" value="AA-adenyl-dom"/>
    <property type="match status" value="1"/>
</dbReference>
<dbReference type="Gene3D" id="2.30.38.10">
    <property type="entry name" value="Luciferase, Domain 3"/>
    <property type="match status" value="1"/>
</dbReference>
<dbReference type="Gene3D" id="3.30.300.30">
    <property type="match status" value="1"/>
</dbReference>
<dbReference type="FunFam" id="3.40.50.980:FF:000001">
    <property type="entry name" value="Non-ribosomal peptide synthetase"/>
    <property type="match status" value="1"/>
</dbReference>
<dbReference type="InterPro" id="IPR045851">
    <property type="entry name" value="AMP-bd_C_sf"/>
</dbReference>
<evidence type="ECO:0000313" key="4">
    <source>
        <dbReference type="EMBL" id="NYE85102.1"/>
    </source>
</evidence>
<evidence type="ECO:0000256" key="1">
    <source>
        <dbReference type="ARBA" id="ARBA00022450"/>
    </source>
</evidence>
<dbReference type="AlphaFoldDB" id="A0A7Y9IY06"/>
<dbReference type="PRINTS" id="PR00154">
    <property type="entry name" value="AMPBINDING"/>
</dbReference>
<comment type="caution">
    <text evidence="4">The sequence shown here is derived from an EMBL/GenBank/DDBJ whole genome shotgun (WGS) entry which is preliminary data.</text>
</comment>
<proteinExistence type="predicted"/>
<accession>A0A7Y9IY06</accession>
<keyword evidence="5" id="KW-1185">Reference proteome</keyword>
<dbReference type="SUPFAM" id="SSF56801">
    <property type="entry name" value="Acetyl-CoA synthetase-like"/>
    <property type="match status" value="1"/>
</dbReference>
<dbReference type="InterPro" id="IPR029058">
    <property type="entry name" value="AB_hydrolase_fold"/>
</dbReference>
<dbReference type="GO" id="GO:0044550">
    <property type="term" value="P:secondary metabolite biosynthetic process"/>
    <property type="evidence" value="ECO:0007669"/>
    <property type="project" value="TreeGrafter"/>
</dbReference>
<dbReference type="PROSITE" id="PS50075">
    <property type="entry name" value="CARRIER"/>
    <property type="match status" value="1"/>
</dbReference>
<dbReference type="PROSITE" id="PS00455">
    <property type="entry name" value="AMP_BINDING"/>
    <property type="match status" value="1"/>
</dbReference>
<keyword evidence="1" id="KW-0596">Phosphopantetheine</keyword>
<feature type="domain" description="Carrier" evidence="3">
    <location>
        <begin position="556"/>
        <end position="631"/>
    </location>
</feature>
<protein>
    <submittedName>
        <fullName evidence="4">Amino acid adenylation domain-containing protein</fullName>
    </submittedName>
</protein>
<dbReference type="InterPro" id="IPR006162">
    <property type="entry name" value="Ppantetheine_attach_site"/>
</dbReference>
<evidence type="ECO:0000313" key="5">
    <source>
        <dbReference type="Proteomes" id="UP000542125"/>
    </source>
</evidence>
<dbReference type="GO" id="GO:0005737">
    <property type="term" value="C:cytoplasm"/>
    <property type="evidence" value="ECO:0007669"/>
    <property type="project" value="TreeGrafter"/>
</dbReference>
<dbReference type="GO" id="GO:0031177">
    <property type="term" value="F:phosphopantetheine binding"/>
    <property type="evidence" value="ECO:0007669"/>
    <property type="project" value="InterPro"/>
</dbReference>
<dbReference type="InterPro" id="IPR020845">
    <property type="entry name" value="AMP-binding_CS"/>
</dbReference>
<dbReference type="Gene3D" id="3.40.50.980">
    <property type="match status" value="2"/>
</dbReference>
<dbReference type="Pfam" id="PF13193">
    <property type="entry name" value="AMP-binding_C"/>
    <property type="match status" value="1"/>
</dbReference>
<dbReference type="InterPro" id="IPR020459">
    <property type="entry name" value="AMP-binding"/>
</dbReference>
<evidence type="ECO:0000259" key="3">
    <source>
        <dbReference type="PROSITE" id="PS50075"/>
    </source>
</evidence>